<feature type="transmembrane region" description="Helical" evidence="1">
    <location>
        <begin position="91"/>
        <end position="110"/>
    </location>
</feature>
<proteinExistence type="predicted"/>
<keyword evidence="1" id="KW-1133">Transmembrane helix</keyword>
<accession>A0A9D1DXL0</accession>
<dbReference type="InterPro" id="IPR052712">
    <property type="entry name" value="Acid_resist_chaperone_HdeD"/>
</dbReference>
<protein>
    <submittedName>
        <fullName evidence="2">DUF308 domain-containing protein</fullName>
    </submittedName>
</protein>
<feature type="transmembrane region" description="Helical" evidence="1">
    <location>
        <begin position="70"/>
        <end position="85"/>
    </location>
</feature>
<dbReference type="AlphaFoldDB" id="A0A9D1DXL0"/>
<gene>
    <name evidence="2" type="ORF">IAB37_04000</name>
</gene>
<keyword evidence="1" id="KW-0812">Transmembrane</keyword>
<dbReference type="PANTHER" id="PTHR34989">
    <property type="entry name" value="PROTEIN HDED"/>
    <property type="match status" value="1"/>
</dbReference>
<dbReference type="GO" id="GO:0005886">
    <property type="term" value="C:plasma membrane"/>
    <property type="evidence" value="ECO:0007669"/>
    <property type="project" value="TreeGrafter"/>
</dbReference>
<dbReference type="Proteomes" id="UP000824241">
    <property type="component" value="Unassembled WGS sequence"/>
</dbReference>
<comment type="caution">
    <text evidence="2">The sequence shown here is derived from an EMBL/GenBank/DDBJ whole genome shotgun (WGS) entry which is preliminary data.</text>
</comment>
<organism evidence="2 3">
    <name type="scientific">Candidatus Faecivivens stercoravium</name>
    <dbReference type="NCBI Taxonomy" id="2840803"/>
    <lineage>
        <taxon>Bacteria</taxon>
        <taxon>Bacillati</taxon>
        <taxon>Bacillota</taxon>
        <taxon>Clostridia</taxon>
        <taxon>Eubacteriales</taxon>
        <taxon>Oscillospiraceae</taxon>
        <taxon>Oscillospiraceae incertae sedis</taxon>
        <taxon>Candidatus Faecivivens</taxon>
    </lineage>
</organism>
<name>A0A9D1DXL0_9FIRM</name>
<keyword evidence="1" id="KW-0472">Membrane</keyword>
<dbReference type="Pfam" id="PF03729">
    <property type="entry name" value="DUF308"/>
    <property type="match status" value="2"/>
</dbReference>
<evidence type="ECO:0000313" key="3">
    <source>
        <dbReference type="Proteomes" id="UP000824241"/>
    </source>
</evidence>
<feature type="transmembrane region" description="Helical" evidence="1">
    <location>
        <begin position="36"/>
        <end position="58"/>
    </location>
</feature>
<reference evidence="2" key="1">
    <citation type="submission" date="2020-10" db="EMBL/GenBank/DDBJ databases">
        <authorList>
            <person name="Gilroy R."/>
        </authorList>
    </citation>
    <scope>NUCLEOTIDE SEQUENCE</scope>
    <source>
        <strain evidence="2">CHK189-12415</strain>
    </source>
</reference>
<dbReference type="EMBL" id="DVHA01000129">
    <property type="protein sequence ID" value="HIR60721.1"/>
    <property type="molecule type" value="Genomic_DNA"/>
</dbReference>
<feature type="transmembrane region" description="Helical" evidence="1">
    <location>
        <begin position="122"/>
        <end position="146"/>
    </location>
</feature>
<feature type="transmembrane region" description="Helical" evidence="1">
    <location>
        <begin position="12"/>
        <end position="30"/>
    </location>
</feature>
<sequence length="188" mass="20573">MRDYLSQFKRDFALCAAASIVLGLLLLLYPDTSGTILAVIIALALAAMGAMHILNYLFRRFPDDIGRMDLVSGLLMAGIGAFLFFRPGVLIGVLPVVMGFLLLFGGAVKLQNAIDLARLKAPLWWVILILAALSVIAGIVVLLNPFATAELLLMFLGASLLIDGLFDIYTLITLHRRVKRFRKDLEGK</sequence>
<dbReference type="InterPro" id="IPR005325">
    <property type="entry name" value="DUF308_memb"/>
</dbReference>
<feature type="transmembrane region" description="Helical" evidence="1">
    <location>
        <begin position="152"/>
        <end position="174"/>
    </location>
</feature>
<evidence type="ECO:0000256" key="1">
    <source>
        <dbReference type="SAM" id="Phobius"/>
    </source>
</evidence>
<reference evidence="2" key="2">
    <citation type="journal article" date="2021" name="PeerJ">
        <title>Extensive microbial diversity within the chicken gut microbiome revealed by metagenomics and culture.</title>
        <authorList>
            <person name="Gilroy R."/>
            <person name="Ravi A."/>
            <person name="Getino M."/>
            <person name="Pursley I."/>
            <person name="Horton D.L."/>
            <person name="Alikhan N.F."/>
            <person name="Baker D."/>
            <person name="Gharbi K."/>
            <person name="Hall N."/>
            <person name="Watson M."/>
            <person name="Adriaenssens E.M."/>
            <person name="Foster-Nyarko E."/>
            <person name="Jarju S."/>
            <person name="Secka A."/>
            <person name="Antonio M."/>
            <person name="Oren A."/>
            <person name="Chaudhuri R.R."/>
            <person name="La Ragione R."/>
            <person name="Hildebrand F."/>
            <person name="Pallen M.J."/>
        </authorList>
    </citation>
    <scope>NUCLEOTIDE SEQUENCE</scope>
    <source>
        <strain evidence="2">CHK189-12415</strain>
    </source>
</reference>
<evidence type="ECO:0000313" key="2">
    <source>
        <dbReference type="EMBL" id="HIR60721.1"/>
    </source>
</evidence>
<dbReference type="PANTHER" id="PTHR34989:SF1">
    <property type="entry name" value="PROTEIN HDED"/>
    <property type="match status" value="1"/>
</dbReference>